<protein>
    <submittedName>
        <fullName evidence="2">Uncharacterized protein</fullName>
    </submittedName>
</protein>
<organism evidence="2 3">
    <name type="scientific">Actinomadura fibrosa</name>
    <dbReference type="NCBI Taxonomy" id="111802"/>
    <lineage>
        <taxon>Bacteria</taxon>
        <taxon>Bacillati</taxon>
        <taxon>Actinomycetota</taxon>
        <taxon>Actinomycetes</taxon>
        <taxon>Streptosporangiales</taxon>
        <taxon>Thermomonosporaceae</taxon>
        <taxon>Actinomadura</taxon>
    </lineage>
</organism>
<evidence type="ECO:0000313" key="2">
    <source>
        <dbReference type="EMBL" id="MFD0688178.1"/>
    </source>
</evidence>
<keyword evidence="3" id="KW-1185">Reference proteome</keyword>
<feature type="signal peptide" evidence="1">
    <location>
        <begin position="1"/>
        <end position="35"/>
    </location>
</feature>
<evidence type="ECO:0000256" key="1">
    <source>
        <dbReference type="SAM" id="SignalP"/>
    </source>
</evidence>
<dbReference type="Proteomes" id="UP001597063">
    <property type="component" value="Unassembled WGS sequence"/>
</dbReference>
<proteinExistence type="predicted"/>
<keyword evidence="1" id="KW-0732">Signal</keyword>
<evidence type="ECO:0000313" key="3">
    <source>
        <dbReference type="Proteomes" id="UP001597063"/>
    </source>
</evidence>
<feature type="chain" id="PRO_5046400442" evidence="1">
    <location>
        <begin position="36"/>
        <end position="340"/>
    </location>
</feature>
<gene>
    <name evidence="2" type="ORF">ACFQZM_27045</name>
</gene>
<reference evidence="3" key="1">
    <citation type="journal article" date="2019" name="Int. J. Syst. Evol. Microbiol.">
        <title>The Global Catalogue of Microorganisms (GCM) 10K type strain sequencing project: providing services to taxonomists for standard genome sequencing and annotation.</title>
        <authorList>
            <consortium name="The Broad Institute Genomics Platform"/>
            <consortium name="The Broad Institute Genome Sequencing Center for Infectious Disease"/>
            <person name="Wu L."/>
            <person name="Ma J."/>
        </authorList>
    </citation>
    <scope>NUCLEOTIDE SEQUENCE [LARGE SCALE GENOMIC DNA]</scope>
    <source>
        <strain evidence="3">JCM 9371</strain>
    </source>
</reference>
<dbReference type="RefSeq" id="WP_131758868.1">
    <property type="nucleotide sequence ID" value="NZ_CAACUY010000061.1"/>
</dbReference>
<accession>A0ABW2XRX3</accession>
<sequence>MRLVGATAGALAAGPLAVALLVMALLVAAPPVAAAADVRAGEARLPLGKANYAVAIGGLNAGSTANWVRLGQYTFATDGTVAEQHWAWSQRTRVVRTSTGNLAEGCTERDCTVLTAAGWESAAAARRMTGHYAVHRDELLVWWGDGLWERWLLRPQARGRLGGIELVDDNFGATHGFGDGSNARWDARVPAAAVAAADHTRLRHEYFLWKTDYDPRVGHTGYIDQGGGSPFWVTRWNRCADGRCLGAETNVGRAAHTVYYVSPADRAGAHRRDALWHWHTDLADALKQPCYKGNSHVKPMIQVVDDDGRFHGWVGVEASLNQTTSAGPFADDIGVFRIVG</sequence>
<dbReference type="EMBL" id="JBHTGP010000013">
    <property type="protein sequence ID" value="MFD0688178.1"/>
    <property type="molecule type" value="Genomic_DNA"/>
</dbReference>
<name>A0ABW2XRX3_9ACTN</name>
<comment type="caution">
    <text evidence="2">The sequence shown here is derived from an EMBL/GenBank/DDBJ whole genome shotgun (WGS) entry which is preliminary data.</text>
</comment>